<protein>
    <submittedName>
        <fullName evidence="3">Uncharacterized protein</fullName>
    </submittedName>
</protein>
<evidence type="ECO:0000313" key="3">
    <source>
        <dbReference type="EMBL" id="TKA78160.1"/>
    </source>
</evidence>
<organism evidence="3 4">
    <name type="scientific">Friedmanniomyces simplex</name>
    <dbReference type="NCBI Taxonomy" id="329884"/>
    <lineage>
        <taxon>Eukaryota</taxon>
        <taxon>Fungi</taxon>
        <taxon>Dikarya</taxon>
        <taxon>Ascomycota</taxon>
        <taxon>Pezizomycotina</taxon>
        <taxon>Dothideomycetes</taxon>
        <taxon>Dothideomycetidae</taxon>
        <taxon>Mycosphaerellales</taxon>
        <taxon>Teratosphaeriaceae</taxon>
        <taxon>Friedmanniomyces</taxon>
    </lineage>
</organism>
<comment type="caution">
    <text evidence="3">The sequence shown here is derived from an EMBL/GenBank/DDBJ whole genome shotgun (WGS) entry which is preliminary data.</text>
</comment>
<dbReference type="OrthoDB" id="5139479at2759"/>
<evidence type="ECO:0000256" key="1">
    <source>
        <dbReference type="SAM" id="MobiDB-lite"/>
    </source>
</evidence>
<evidence type="ECO:0000313" key="4">
    <source>
        <dbReference type="Proteomes" id="UP000309340"/>
    </source>
</evidence>
<dbReference type="EMBL" id="NAJQ01000119">
    <property type="protein sequence ID" value="TKA78160.1"/>
    <property type="molecule type" value="Genomic_DNA"/>
</dbReference>
<evidence type="ECO:0000256" key="2">
    <source>
        <dbReference type="SAM" id="Phobius"/>
    </source>
</evidence>
<proteinExistence type="predicted"/>
<keyword evidence="4" id="KW-1185">Reference proteome</keyword>
<accession>A0A4U0XLN0</accession>
<dbReference type="Proteomes" id="UP000309340">
    <property type="component" value="Unassembled WGS sequence"/>
</dbReference>
<keyword evidence="2" id="KW-0812">Transmembrane</keyword>
<name>A0A4U0XLN0_9PEZI</name>
<dbReference type="AlphaFoldDB" id="A0A4U0XLN0"/>
<feature type="region of interest" description="Disordered" evidence="1">
    <location>
        <begin position="277"/>
        <end position="339"/>
    </location>
</feature>
<keyword evidence="2" id="KW-0472">Membrane</keyword>
<keyword evidence="2" id="KW-1133">Transmembrane helix</keyword>
<gene>
    <name evidence="3" type="ORF">B0A55_03899</name>
</gene>
<feature type="transmembrane region" description="Helical" evidence="2">
    <location>
        <begin position="140"/>
        <end position="160"/>
    </location>
</feature>
<feature type="compositionally biased region" description="Low complexity" evidence="1">
    <location>
        <begin position="318"/>
        <end position="328"/>
    </location>
</feature>
<reference evidence="3 4" key="1">
    <citation type="submission" date="2017-03" db="EMBL/GenBank/DDBJ databases">
        <title>Genomes of endolithic fungi from Antarctica.</title>
        <authorList>
            <person name="Coleine C."/>
            <person name="Masonjones S."/>
            <person name="Stajich J.E."/>
        </authorList>
    </citation>
    <scope>NUCLEOTIDE SEQUENCE [LARGE SCALE GENOMIC DNA]</scope>
    <source>
        <strain evidence="3 4">CCFEE 5184</strain>
    </source>
</reference>
<sequence length="339" mass="36891">MTVYNRQATTVCGARNNSILSVYDLGDPQLDEGVNITALRLAVGWLLNYTAAGLPAESSLNFWFWFDPTGTYSSIWEANAYTALQSLLAFILWEFCTNNNENPAVAAEQTGGQPNLPAAFQTTASLSEPYTRFVLNRAAFITYLSLEAFALAFCWAIFVWQCVQAKRLPEISSYPPVDFASKLRERRASDDALSESLHSLVPPEADETASRHSLAKVRVTVVRRKIGIAETKPVLAEVSRPDGENSRLVDAVQLHARENMEDRVPAVIRGADNIADLPKQMRPDGHDQLPAQSGSSDASAFDSEAHRGPDTSASRPMAAAADTGTAGTVEPEPDLSDSK</sequence>